<keyword evidence="2" id="KW-0732">Signal</keyword>
<dbReference type="AlphaFoldDB" id="A0A951UW21"/>
<evidence type="ECO:0000313" key="4">
    <source>
        <dbReference type="Proteomes" id="UP000729701"/>
    </source>
</evidence>
<sequence length="109" mass="11689">MLKHKLSTSLMVINALVAVSMSSVAFASTPGIPPGCPDGWVPAPNPQLGCIPNRIKPRQLNGKIKNPTPSSQVTFPPEIPQDFRINKCQLGVIDPVDCPENNPIPAPRD</sequence>
<organism evidence="3 4">
    <name type="scientific">Cyanomargarita calcarea GSE-NOS-MK-12-04C</name>
    <dbReference type="NCBI Taxonomy" id="2839659"/>
    <lineage>
        <taxon>Bacteria</taxon>
        <taxon>Bacillati</taxon>
        <taxon>Cyanobacteriota</taxon>
        <taxon>Cyanophyceae</taxon>
        <taxon>Nostocales</taxon>
        <taxon>Cyanomargaritaceae</taxon>
        <taxon>Cyanomargarita</taxon>
    </lineage>
</organism>
<evidence type="ECO:0000313" key="3">
    <source>
        <dbReference type="EMBL" id="MBW4671517.1"/>
    </source>
</evidence>
<name>A0A951UW21_9CYAN</name>
<feature type="chain" id="PRO_5036693199" evidence="2">
    <location>
        <begin position="28"/>
        <end position="109"/>
    </location>
</feature>
<proteinExistence type="predicted"/>
<comment type="caution">
    <text evidence="3">The sequence shown here is derived from an EMBL/GenBank/DDBJ whole genome shotgun (WGS) entry which is preliminary data.</text>
</comment>
<dbReference type="Proteomes" id="UP000729701">
    <property type="component" value="Unassembled WGS sequence"/>
</dbReference>
<reference evidence="3" key="1">
    <citation type="submission" date="2021-05" db="EMBL/GenBank/DDBJ databases">
        <authorList>
            <person name="Pietrasiak N."/>
            <person name="Ward R."/>
            <person name="Stajich J.E."/>
            <person name="Kurbessoian T."/>
        </authorList>
    </citation>
    <scope>NUCLEOTIDE SEQUENCE</scope>
    <source>
        <strain evidence="3">GSE-NOS-MK-12-04C</strain>
    </source>
</reference>
<reference evidence="3" key="2">
    <citation type="journal article" date="2022" name="Microbiol. Resour. Announc.">
        <title>Metagenome Sequencing to Explore Phylogenomics of Terrestrial Cyanobacteria.</title>
        <authorList>
            <person name="Ward R.D."/>
            <person name="Stajich J.E."/>
            <person name="Johansen J.R."/>
            <person name="Huntemann M."/>
            <person name="Clum A."/>
            <person name="Foster B."/>
            <person name="Foster B."/>
            <person name="Roux S."/>
            <person name="Palaniappan K."/>
            <person name="Varghese N."/>
            <person name="Mukherjee S."/>
            <person name="Reddy T.B.K."/>
            <person name="Daum C."/>
            <person name="Copeland A."/>
            <person name="Chen I.A."/>
            <person name="Ivanova N.N."/>
            <person name="Kyrpides N.C."/>
            <person name="Shapiro N."/>
            <person name="Eloe-Fadrosh E.A."/>
            <person name="Pietrasiak N."/>
        </authorList>
    </citation>
    <scope>NUCLEOTIDE SEQUENCE</scope>
    <source>
        <strain evidence="3">GSE-NOS-MK-12-04C</strain>
    </source>
</reference>
<evidence type="ECO:0000256" key="2">
    <source>
        <dbReference type="SAM" id="SignalP"/>
    </source>
</evidence>
<evidence type="ECO:0000256" key="1">
    <source>
        <dbReference type="SAM" id="MobiDB-lite"/>
    </source>
</evidence>
<gene>
    <name evidence="3" type="ORF">KME60_29855</name>
</gene>
<dbReference type="EMBL" id="JAHHGZ010000046">
    <property type="protein sequence ID" value="MBW4671517.1"/>
    <property type="molecule type" value="Genomic_DNA"/>
</dbReference>
<feature type="signal peptide" evidence="2">
    <location>
        <begin position="1"/>
        <end position="27"/>
    </location>
</feature>
<accession>A0A951UW21</accession>
<feature type="region of interest" description="Disordered" evidence="1">
    <location>
        <begin position="58"/>
        <end position="77"/>
    </location>
</feature>
<protein>
    <submittedName>
        <fullName evidence="3">Uncharacterized protein</fullName>
    </submittedName>
</protein>